<dbReference type="PRINTS" id="PR00111">
    <property type="entry name" value="ABHYDROLASE"/>
</dbReference>
<dbReference type="GO" id="GO:0016020">
    <property type="term" value="C:membrane"/>
    <property type="evidence" value="ECO:0007669"/>
    <property type="project" value="TreeGrafter"/>
</dbReference>
<dbReference type="AlphaFoldDB" id="A0A2K8KDB4"/>
<dbReference type="InterPro" id="IPR000073">
    <property type="entry name" value="AB_hydrolase_1"/>
</dbReference>
<dbReference type="PANTHER" id="PTHR43798:SF31">
    <property type="entry name" value="AB HYDROLASE SUPERFAMILY PROTEIN YCLE"/>
    <property type="match status" value="1"/>
</dbReference>
<feature type="domain" description="AB hydrolase-1" evidence="2">
    <location>
        <begin position="22"/>
        <end position="241"/>
    </location>
</feature>
<dbReference type="NCBIfam" id="TIGR02427">
    <property type="entry name" value="protocat_pcaD"/>
    <property type="match status" value="1"/>
</dbReference>
<dbReference type="Pfam" id="PF00561">
    <property type="entry name" value="Abhydrolase_1"/>
    <property type="match status" value="1"/>
</dbReference>
<dbReference type="GO" id="GO:0047570">
    <property type="term" value="F:3-oxoadipate enol-lactonase activity"/>
    <property type="evidence" value="ECO:0007669"/>
    <property type="project" value="InterPro"/>
</dbReference>
<accession>A0A2K8KDB4</accession>
<dbReference type="InterPro" id="IPR050266">
    <property type="entry name" value="AB_hydrolase_sf"/>
</dbReference>
<dbReference type="InterPro" id="IPR029058">
    <property type="entry name" value="AB_hydrolase_fold"/>
</dbReference>
<keyword evidence="4" id="KW-1185">Reference proteome</keyword>
<organism evidence="3 4">
    <name type="scientific">Roseinatronobacter bogoriensis subsp. barguzinensis</name>
    <dbReference type="NCBI Taxonomy" id="441209"/>
    <lineage>
        <taxon>Bacteria</taxon>
        <taxon>Pseudomonadati</taxon>
        <taxon>Pseudomonadota</taxon>
        <taxon>Alphaproteobacteria</taxon>
        <taxon>Rhodobacterales</taxon>
        <taxon>Paracoccaceae</taxon>
        <taxon>Roseinatronobacter</taxon>
    </lineage>
</organism>
<protein>
    <submittedName>
        <fullName evidence="3">3-oxoadipate enol-lactonase</fullName>
    </submittedName>
</protein>
<dbReference type="PANTHER" id="PTHR43798">
    <property type="entry name" value="MONOACYLGLYCEROL LIPASE"/>
    <property type="match status" value="1"/>
</dbReference>
<evidence type="ECO:0000313" key="4">
    <source>
        <dbReference type="Proteomes" id="UP000228948"/>
    </source>
</evidence>
<dbReference type="EMBL" id="CP024899">
    <property type="protein sequence ID" value="ATX65685.1"/>
    <property type="molecule type" value="Genomic_DNA"/>
</dbReference>
<dbReference type="KEGG" id="rbg:BG454_07480"/>
<dbReference type="STRING" id="441209.GCA_001870665_01273"/>
<reference evidence="3 4" key="1">
    <citation type="submission" date="2017-11" db="EMBL/GenBank/DDBJ databases">
        <title>Revised Sequence and Annotation of the Rhodobaca barguzinensis strain alga05 Genome.</title>
        <authorList>
            <person name="Kopejtka K."/>
            <person name="Tomasch J.M."/>
            <person name="Bunk B."/>
            <person name="Koblizek M."/>
        </authorList>
    </citation>
    <scope>NUCLEOTIDE SEQUENCE [LARGE SCALE GENOMIC DNA]</scope>
    <source>
        <strain evidence="4">alga05</strain>
    </source>
</reference>
<dbReference type="OrthoDB" id="9793083at2"/>
<name>A0A2K8KDB4_9RHOB</name>
<evidence type="ECO:0000259" key="2">
    <source>
        <dbReference type="Pfam" id="PF00561"/>
    </source>
</evidence>
<evidence type="ECO:0000256" key="1">
    <source>
        <dbReference type="ARBA" id="ARBA00022801"/>
    </source>
</evidence>
<proteinExistence type="predicted"/>
<dbReference type="GO" id="GO:0042952">
    <property type="term" value="P:beta-ketoadipate pathway"/>
    <property type="evidence" value="ECO:0007669"/>
    <property type="project" value="InterPro"/>
</dbReference>
<dbReference type="SUPFAM" id="SSF53474">
    <property type="entry name" value="alpha/beta-Hydrolases"/>
    <property type="match status" value="1"/>
</dbReference>
<dbReference type="RefSeq" id="WP_071480239.1">
    <property type="nucleotide sequence ID" value="NZ_CP024899.1"/>
</dbReference>
<keyword evidence="1" id="KW-0378">Hydrolase</keyword>
<dbReference type="Proteomes" id="UP000228948">
    <property type="component" value="Chromosome"/>
</dbReference>
<dbReference type="InterPro" id="IPR026968">
    <property type="entry name" value="PcaD/CatD"/>
</dbReference>
<dbReference type="Gene3D" id="3.40.50.1820">
    <property type="entry name" value="alpha/beta hydrolase"/>
    <property type="match status" value="1"/>
</dbReference>
<sequence>MIALPRPYGSLHLRVDGPEEAPALLLINSLGTDLRLWDALMPHLTGWRVIRYDKQGHGLSDLGDGTSIEDHAADAAAILDALECPATVIGCSIGGLIALRLAAERPELVRALVLSNSAAKLGSAESWNDRIAAVQADGTHAIADAVMERWFAAPFRATPELALWRNMLARTARDGYLAACHALASDDQTAATARLTLPTLVIAGSEDGASPPDIVRATADLIKGSEFHLIEGAGHLPCIETPIEMAALLRPFLQKHAR</sequence>
<evidence type="ECO:0000313" key="3">
    <source>
        <dbReference type="EMBL" id="ATX65685.1"/>
    </source>
</evidence>
<gene>
    <name evidence="3" type="primary">pcaD</name>
    <name evidence="3" type="ORF">BG454_07480</name>
</gene>